<dbReference type="RefSeq" id="WP_142536638.1">
    <property type="nucleotide sequence ID" value="NZ_SGJB01000019.1"/>
</dbReference>
<dbReference type="Pfam" id="PF02583">
    <property type="entry name" value="Trns_repr_metal"/>
    <property type="match status" value="1"/>
</dbReference>
<dbReference type="InterPro" id="IPR038390">
    <property type="entry name" value="Metal_Tscrpt_repr_sf"/>
</dbReference>
<gene>
    <name evidence="1" type="ORF">EXD82_09290</name>
</gene>
<dbReference type="PANTHER" id="PTHR33677:SF3">
    <property type="entry name" value="COPPER-SENSING TRANSCRIPTIONAL REPRESSOR RICR"/>
    <property type="match status" value="1"/>
</dbReference>
<keyword evidence="2" id="KW-1185">Reference proteome</keyword>
<dbReference type="InterPro" id="IPR003735">
    <property type="entry name" value="Metal_Tscrpt_repr"/>
</dbReference>
<reference evidence="1 2" key="1">
    <citation type="submission" date="2019-02" db="EMBL/GenBank/DDBJ databases">
        <title>Peptostreptococcaceae bacterium ZHW00191 nov., a new bacterium isolated from the human gut.</title>
        <authorList>
            <person name="Zhou H.-W."/>
            <person name="Chen X.-J."/>
        </authorList>
    </citation>
    <scope>NUCLEOTIDE SEQUENCE [LARGE SCALE GENOMIC DNA]</scope>
    <source>
        <strain evidence="1 2">ZHW00191</strain>
    </source>
</reference>
<dbReference type="OrthoDB" id="9811244at2"/>
<dbReference type="PANTHER" id="PTHR33677">
    <property type="entry name" value="TRANSCRIPTIONAL REPRESSOR FRMR-RELATED"/>
    <property type="match status" value="1"/>
</dbReference>
<evidence type="ECO:0000313" key="1">
    <source>
        <dbReference type="EMBL" id="TQQ83971.1"/>
    </source>
</evidence>
<dbReference type="GO" id="GO:0046872">
    <property type="term" value="F:metal ion binding"/>
    <property type="evidence" value="ECO:0007669"/>
    <property type="project" value="InterPro"/>
</dbReference>
<organism evidence="1 2">
    <name type="scientific">Peptacetobacter hominis</name>
    <dbReference type="NCBI Taxonomy" id="2743610"/>
    <lineage>
        <taxon>Bacteria</taxon>
        <taxon>Bacillati</taxon>
        <taxon>Bacillota</taxon>
        <taxon>Clostridia</taxon>
        <taxon>Peptostreptococcales</taxon>
        <taxon>Peptostreptococcaceae</taxon>
        <taxon>Peptacetobacter</taxon>
    </lineage>
</organism>
<accession>A0A544QTE8</accession>
<protein>
    <submittedName>
        <fullName evidence="1">Transcriptional regulator</fullName>
    </submittedName>
</protein>
<dbReference type="AlphaFoldDB" id="A0A544QTE8"/>
<proteinExistence type="predicted"/>
<evidence type="ECO:0000313" key="2">
    <source>
        <dbReference type="Proteomes" id="UP000317863"/>
    </source>
</evidence>
<name>A0A544QTE8_9FIRM</name>
<dbReference type="Proteomes" id="UP000317863">
    <property type="component" value="Unassembled WGS sequence"/>
</dbReference>
<sequence length="109" mass="12598">MTQEKTLCCCSNSDTRHLSEKNDKTDLKRRLKRIEGQIKGIQNMIDDDRYCMDILIQVSAAKAAIDRVGKIILENHVKGCIADSIKNKSDEDSEKMIEELMDNIYRFMK</sequence>
<dbReference type="GO" id="GO:0045892">
    <property type="term" value="P:negative regulation of DNA-templated transcription"/>
    <property type="evidence" value="ECO:0007669"/>
    <property type="project" value="UniProtKB-ARBA"/>
</dbReference>
<comment type="caution">
    <text evidence="1">The sequence shown here is derived from an EMBL/GenBank/DDBJ whole genome shotgun (WGS) entry which is preliminary data.</text>
</comment>
<dbReference type="GO" id="GO:0003677">
    <property type="term" value="F:DNA binding"/>
    <property type="evidence" value="ECO:0007669"/>
    <property type="project" value="InterPro"/>
</dbReference>
<dbReference type="EMBL" id="SGJB01000019">
    <property type="protein sequence ID" value="TQQ83971.1"/>
    <property type="molecule type" value="Genomic_DNA"/>
</dbReference>
<dbReference type="Gene3D" id="1.20.58.1000">
    <property type="entry name" value="Metal-sensitive repressor, helix protomer"/>
    <property type="match status" value="1"/>
</dbReference>
<dbReference type="CDD" id="cd10148">
    <property type="entry name" value="CsoR-like_DUF156"/>
    <property type="match status" value="1"/>
</dbReference>